<evidence type="ECO:0000256" key="2">
    <source>
        <dbReference type="SAM" id="Phobius"/>
    </source>
</evidence>
<dbReference type="Proteomes" id="UP001212841">
    <property type="component" value="Unassembled WGS sequence"/>
</dbReference>
<keyword evidence="2" id="KW-1133">Transmembrane helix</keyword>
<feature type="transmembrane region" description="Helical" evidence="2">
    <location>
        <begin position="229"/>
        <end position="251"/>
    </location>
</feature>
<feature type="region of interest" description="Disordered" evidence="1">
    <location>
        <begin position="258"/>
        <end position="300"/>
    </location>
</feature>
<feature type="signal peptide" evidence="3">
    <location>
        <begin position="1"/>
        <end position="20"/>
    </location>
</feature>
<feature type="compositionally biased region" description="Basic and acidic residues" evidence="1">
    <location>
        <begin position="291"/>
        <end position="300"/>
    </location>
</feature>
<dbReference type="EMBL" id="JADGJD010000002">
    <property type="protein sequence ID" value="KAJ3057494.1"/>
    <property type="molecule type" value="Genomic_DNA"/>
</dbReference>
<evidence type="ECO:0000256" key="1">
    <source>
        <dbReference type="SAM" id="MobiDB-lite"/>
    </source>
</evidence>
<reference evidence="4" key="1">
    <citation type="submission" date="2020-05" db="EMBL/GenBank/DDBJ databases">
        <title>Phylogenomic resolution of chytrid fungi.</title>
        <authorList>
            <person name="Stajich J.E."/>
            <person name="Amses K."/>
            <person name="Simmons R."/>
            <person name="Seto K."/>
            <person name="Myers J."/>
            <person name="Bonds A."/>
            <person name="Quandt C.A."/>
            <person name="Barry K."/>
            <person name="Liu P."/>
            <person name="Grigoriev I."/>
            <person name="Longcore J.E."/>
            <person name="James T.Y."/>
        </authorList>
    </citation>
    <scope>NUCLEOTIDE SEQUENCE</scope>
    <source>
        <strain evidence="4">JEL0318</strain>
    </source>
</reference>
<feature type="chain" id="PRO_5042017530" evidence="3">
    <location>
        <begin position="21"/>
        <end position="300"/>
    </location>
</feature>
<keyword evidence="3" id="KW-0732">Signal</keyword>
<name>A0AAD5SL76_9FUNG</name>
<organism evidence="4 5">
    <name type="scientific">Rhizophlyctis rosea</name>
    <dbReference type="NCBI Taxonomy" id="64517"/>
    <lineage>
        <taxon>Eukaryota</taxon>
        <taxon>Fungi</taxon>
        <taxon>Fungi incertae sedis</taxon>
        <taxon>Chytridiomycota</taxon>
        <taxon>Chytridiomycota incertae sedis</taxon>
        <taxon>Chytridiomycetes</taxon>
        <taxon>Rhizophlyctidales</taxon>
        <taxon>Rhizophlyctidaceae</taxon>
        <taxon>Rhizophlyctis</taxon>
    </lineage>
</organism>
<evidence type="ECO:0000256" key="3">
    <source>
        <dbReference type="SAM" id="SignalP"/>
    </source>
</evidence>
<keyword evidence="2" id="KW-0812">Transmembrane</keyword>
<accession>A0AAD5SL76</accession>
<gene>
    <name evidence="4" type="ORF">HK097_004015</name>
</gene>
<proteinExistence type="predicted"/>
<dbReference type="AlphaFoldDB" id="A0AAD5SL76"/>
<keyword evidence="5" id="KW-1185">Reference proteome</keyword>
<evidence type="ECO:0000313" key="4">
    <source>
        <dbReference type="EMBL" id="KAJ3057494.1"/>
    </source>
</evidence>
<sequence>MASKVSLVLGLGLLLQGVLGYRVTFTWSERDCKGQIVSQIASASSTCEPIDCRNTQQGVSQSYSVTCPQGTLKDFPYADYGISSNSTGQTGQTYAVFETYPTLEQCNADTPQTVTIARGDATCQSIGGATAQMRCLMTNQTLQIQFYTDTNCQTYDGELLSLPFVRDDCINLNSSIAPNFYCTTLYTGATQIPIGNNVPSANTPTASPANDSSQNSNAGGENKSSGTNLAGPIAGGVVGVVVILAGAFFAVRYMRKKEPKTPEYGQAPPAVMSQQPTQGGWGQPASIRPPDVPEYHVTDK</sequence>
<protein>
    <submittedName>
        <fullName evidence="4">Uncharacterized protein</fullName>
    </submittedName>
</protein>
<feature type="region of interest" description="Disordered" evidence="1">
    <location>
        <begin position="199"/>
        <end position="225"/>
    </location>
</feature>
<keyword evidence="2" id="KW-0472">Membrane</keyword>
<evidence type="ECO:0000313" key="5">
    <source>
        <dbReference type="Proteomes" id="UP001212841"/>
    </source>
</evidence>
<comment type="caution">
    <text evidence="4">The sequence shown here is derived from an EMBL/GenBank/DDBJ whole genome shotgun (WGS) entry which is preliminary data.</text>
</comment>